<name>A0AAI8GAB0_9FLAO</name>
<reference evidence="1 2" key="2">
    <citation type="submission" date="2019-05" db="EMBL/GenBank/DDBJ databases">
        <authorList>
            <person name="Ravantti J.J."/>
        </authorList>
    </citation>
    <scope>NUCLEOTIDE SEQUENCE [LARGE SCALE GENOMIC DNA]</scope>
    <source>
        <strain evidence="1 2">B185</strain>
    </source>
</reference>
<protein>
    <recommendedName>
        <fullName evidence="3">Phage protein D</fullName>
    </recommendedName>
</protein>
<evidence type="ECO:0000313" key="1">
    <source>
        <dbReference type="EMBL" id="AMO19228.1"/>
    </source>
</evidence>
<dbReference type="Proteomes" id="UP000304840">
    <property type="component" value="Chromosome"/>
</dbReference>
<dbReference type="AlphaFoldDB" id="A0AAI8GAB0"/>
<reference evidence="2" key="1">
    <citation type="submission" date="2016-03" db="EMBL/GenBank/DDBJ databases">
        <title>Flavobacterium columnare strain B185, complete genome.</title>
        <authorList>
            <person name="Sundberg L.-R."/>
            <person name="Papponen P."/>
            <person name="Laanto E."/>
        </authorList>
    </citation>
    <scope>NUCLEOTIDE SEQUENCE [LARGE SCALE GENOMIC DNA]</scope>
    <source>
        <strain evidence="2">B185</strain>
    </source>
</reference>
<dbReference type="EMBL" id="CP010992">
    <property type="protein sequence ID" value="AMO19228.1"/>
    <property type="molecule type" value="Genomic_DNA"/>
</dbReference>
<sequence>MNYLYHDISIRITIANNLQFTVCQSIKIESTVQALTDTAKIELPREFRNAVDAVGKTINIAGKSILDLMKRGDSVKIELGYDKNLETEFEGYVTKIGAEMPLLLECEDEMFQLKKAPRVTKFIKSGKLIDILKAVLPSKYQIECNGDYSIGKWLIEDATPYNVLEELREKAGIRAYFKNPTTLAVGMVVDFKAEKVHKFNFSENVRRGSNLKFEQKESKPIFLTVESKQANGTVLKLSKGEKGGDEKTVKLWPNMTKSELEVWANKQQTSVSYDGFDGTLDGWCYPRTKPGHAAQLYRPFYKDRHQDGRYFIESVTIDVNGTDGIKRANTLSYKL</sequence>
<organism evidence="1 2">
    <name type="scientific">Flavobacterium columnare</name>
    <dbReference type="NCBI Taxonomy" id="996"/>
    <lineage>
        <taxon>Bacteria</taxon>
        <taxon>Pseudomonadati</taxon>
        <taxon>Bacteroidota</taxon>
        <taxon>Flavobacteriia</taxon>
        <taxon>Flavobacteriales</taxon>
        <taxon>Flavobacteriaceae</taxon>
        <taxon>Flavobacterium</taxon>
    </lineage>
</organism>
<dbReference type="SUPFAM" id="SSF69279">
    <property type="entry name" value="Phage tail proteins"/>
    <property type="match status" value="1"/>
</dbReference>
<accession>A0AAI8GAB0</accession>
<proteinExistence type="predicted"/>
<gene>
    <name evidence="1" type="ORF">UN65_01630</name>
</gene>
<dbReference type="RefSeq" id="WP_138424820.1">
    <property type="nucleotide sequence ID" value="NZ_CP010992.1"/>
</dbReference>
<evidence type="ECO:0000313" key="2">
    <source>
        <dbReference type="Proteomes" id="UP000304840"/>
    </source>
</evidence>
<evidence type="ECO:0008006" key="3">
    <source>
        <dbReference type="Google" id="ProtNLM"/>
    </source>
</evidence>